<dbReference type="AlphaFoldDB" id="E3LSB2"/>
<dbReference type="InterPro" id="IPR036603">
    <property type="entry name" value="RBP11-like"/>
</dbReference>
<evidence type="ECO:0000256" key="10">
    <source>
        <dbReference type="ARBA" id="ARBA00083419"/>
    </source>
</evidence>
<evidence type="ECO:0000256" key="5">
    <source>
        <dbReference type="ARBA" id="ARBA00023242"/>
    </source>
</evidence>
<dbReference type="GeneID" id="9814686"/>
<evidence type="ECO:0000259" key="12">
    <source>
        <dbReference type="Pfam" id="PF13656"/>
    </source>
</evidence>
<evidence type="ECO:0000256" key="11">
    <source>
        <dbReference type="SAM" id="MobiDB-lite"/>
    </source>
</evidence>
<dbReference type="PANTHER" id="PTHR13946">
    <property type="entry name" value="DNA-DIRECTED RNA POLYMERASE I,II,III"/>
    <property type="match status" value="1"/>
</dbReference>
<evidence type="ECO:0000313" key="16">
    <source>
        <dbReference type="Proteomes" id="UP000483820"/>
    </source>
</evidence>
<sequence>MGKKSEKTEKPVEEAMEVEEKPPVEPEAEEEDLNVPAKKKMEILDPKSFEQDPSNLTLILYEEDHTIGNSIKHILSRMDEVEFCGYNVPHPLEDKILFRVQTKDGINALEVLVKAFESVEQIFSTIRGKFEESYEQSIS</sequence>
<dbReference type="CTD" id="9814686"/>
<comment type="subcellular location">
    <subcellularLocation>
        <location evidence="1">Nucleus</location>
    </subcellularLocation>
</comment>
<dbReference type="GO" id="GO:0005736">
    <property type="term" value="C:RNA polymerase I complex"/>
    <property type="evidence" value="ECO:0007669"/>
    <property type="project" value="TreeGrafter"/>
</dbReference>
<dbReference type="RefSeq" id="XP_003113360.1">
    <property type="nucleotide sequence ID" value="XM_003113312.1"/>
</dbReference>
<dbReference type="Gene3D" id="3.30.1360.10">
    <property type="entry name" value="RNA polymerase, RBP11-like subunit"/>
    <property type="match status" value="1"/>
</dbReference>
<dbReference type="FunCoup" id="E3LSB2">
    <property type="interactions" value="1762"/>
</dbReference>
<feature type="domain" description="DNA-directed RNA polymerase RBP11-like dimerisation" evidence="12">
    <location>
        <begin position="56"/>
        <end position="127"/>
    </location>
</feature>
<dbReference type="PANTHER" id="PTHR13946:SF28">
    <property type="entry name" value="DNA-DIRECTED RNA POLYMERASES I AND III SUBUNIT RPAC2"/>
    <property type="match status" value="1"/>
</dbReference>
<dbReference type="GO" id="GO:0005666">
    <property type="term" value="C:RNA polymerase III complex"/>
    <property type="evidence" value="ECO:0007669"/>
    <property type="project" value="TreeGrafter"/>
</dbReference>
<dbReference type="eggNOG" id="KOG3438">
    <property type="taxonomic scope" value="Eukaryota"/>
</dbReference>
<evidence type="ECO:0000313" key="15">
    <source>
        <dbReference type="Proteomes" id="UP000008281"/>
    </source>
</evidence>
<reference evidence="13" key="1">
    <citation type="submission" date="2007-07" db="EMBL/GenBank/DDBJ databases">
        <title>PCAP assembly of the Caenorhabditis remanei genome.</title>
        <authorList>
            <consortium name="The Caenorhabditis remanei Sequencing Consortium"/>
            <person name="Wilson R.K."/>
        </authorList>
    </citation>
    <scope>NUCLEOTIDE SEQUENCE [LARGE SCALE GENOMIC DNA]</scope>
    <source>
        <strain evidence="13">PB4641</strain>
    </source>
</reference>
<dbReference type="EMBL" id="WUAV01000003">
    <property type="protein sequence ID" value="KAF1761222.1"/>
    <property type="molecule type" value="Genomic_DNA"/>
</dbReference>
<dbReference type="InterPro" id="IPR033898">
    <property type="entry name" value="RNAP_AC19"/>
</dbReference>
<dbReference type="Pfam" id="PF13656">
    <property type="entry name" value="RNA_pol_L_2"/>
    <property type="match status" value="1"/>
</dbReference>
<evidence type="ECO:0000256" key="6">
    <source>
        <dbReference type="ARBA" id="ARBA00025447"/>
    </source>
</evidence>
<dbReference type="EMBL" id="DS268414">
    <property type="protein sequence ID" value="EFP09614.1"/>
    <property type="molecule type" value="Genomic_DNA"/>
</dbReference>
<comment type="subunit">
    <text evidence="2">Component of the RNA polymerase I (Pol I) and RNA polymerase III (Pol III) complexes consisting of at least 13 and 17 subunits, respectively.</text>
</comment>
<protein>
    <recommendedName>
        <fullName evidence="9">Probable DNA-directed RNA polymerases I and III subunit RPAC2</fullName>
    </recommendedName>
    <alternativeName>
        <fullName evidence="10">AC19</fullName>
    </alternativeName>
    <alternativeName>
        <fullName evidence="8">DNA-directed RNA polymerase I subunit D</fullName>
    </alternativeName>
</protein>
<dbReference type="Proteomes" id="UP000483820">
    <property type="component" value="Chromosome III"/>
</dbReference>
<dbReference type="GO" id="GO:0003677">
    <property type="term" value="F:DNA binding"/>
    <property type="evidence" value="ECO:0007669"/>
    <property type="project" value="InterPro"/>
</dbReference>
<keyword evidence="15" id="KW-1185">Reference proteome</keyword>
<comment type="function">
    <text evidence="6">DNA-dependent RNA polymerase catalyzes the transcription of DNA into RNA using the four ribonucleoside triphosphates as substrates. Common core component of RNA polymerases I and III which synthesize ribosomal RNA precursors and small RNAs, such as 5S rRNA and tRNAs, respectively.</text>
</comment>
<gene>
    <name evidence="13" type="ORF">CRE_25564</name>
    <name evidence="14" type="ORF">GCK72_009476</name>
</gene>
<dbReference type="GO" id="GO:0006362">
    <property type="term" value="P:transcription elongation by RNA polymerase I"/>
    <property type="evidence" value="ECO:0007669"/>
    <property type="project" value="TreeGrafter"/>
</dbReference>
<dbReference type="HOGENOM" id="CLU_090381_3_0_1"/>
<evidence type="ECO:0000313" key="13">
    <source>
        <dbReference type="EMBL" id="EFP09614.1"/>
    </source>
</evidence>
<feature type="compositionally biased region" description="Basic and acidic residues" evidence="11">
    <location>
        <begin position="1"/>
        <end position="24"/>
    </location>
</feature>
<dbReference type="GO" id="GO:0003899">
    <property type="term" value="F:DNA-directed RNA polymerase activity"/>
    <property type="evidence" value="ECO:0007669"/>
    <property type="project" value="InterPro"/>
</dbReference>
<organism evidence="15">
    <name type="scientific">Caenorhabditis remanei</name>
    <name type="common">Caenorhabditis vulgaris</name>
    <dbReference type="NCBI Taxonomy" id="31234"/>
    <lineage>
        <taxon>Eukaryota</taxon>
        <taxon>Metazoa</taxon>
        <taxon>Ecdysozoa</taxon>
        <taxon>Nematoda</taxon>
        <taxon>Chromadorea</taxon>
        <taxon>Rhabditida</taxon>
        <taxon>Rhabditina</taxon>
        <taxon>Rhabditomorpha</taxon>
        <taxon>Rhabditoidea</taxon>
        <taxon>Rhabditidae</taxon>
        <taxon>Peloderinae</taxon>
        <taxon>Caenorhabditis</taxon>
    </lineage>
</organism>
<dbReference type="HAMAP" id="MF_00261">
    <property type="entry name" value="RNApol_arch_Rpo11"/>
    <property type="match status" value="1"/>
</dbReference>
<dbReference type="Proteomes" id="UP000008281">
    <property type="component" value="Unassembled WGS sequence"/>
</dbReference>
<name>E3LSB2_CAERE</name>
<dbReference type="FunFam" id="3.30.1360.10:FF:000025">
    <property type="entry name" value="Probable DNA-directed RNA polymerases I and III subunit RPAC2"/>
    <property type="match status" value="1"/>
</dbReference>
<evidence type="ECO:0000256" key="7">
    <source>
        <dbReference type="ARBA" id="ARBA00025751"/>
    </source>
</evidence>
<evidence type="ECO:0000256" key="4">
    <source>
        <dbReference type="ARBA" id="ARBA00023163"/>
    </source>
</evidence>
<evidence type="ECO:0000313" key="14">
    <source>
        <dbReference type="EMBL" id="KAF1761222.1"/>
    </source>
</evidence>
<dbReference type="InterPro" id="IPR022905">
    <property type="entry name" value="Rpo11-like"/>
</dbReference>
<evidence type="ECO:0000256" key="3">
    <source>
        <dbReference type="ARBA" id="ARBA00022478"/>
    </source>
</evidence>
<accession>E3LSB2</accession>
<dbReference type="KEGG" id="crq:GCK72_009476"/>
<comment type="similarity">
    <text evidence="7">Belongs to the archaeal Rpo11/eukaryotic RPB11/RPC19 RNA polymerase subunit family.</text>
</comment>
<keyword evidence="4" id="KW-0804">Transcription</keyword>
<dbReference type="GO" id="GO:0006383">
    <property type="term" value="P:transcription by RNA polymerase III"/>
    <property type="evidence" value="ECO:0007669"/>
    <property type="project" value="TreeGrafter"/>
</dbReference>
<reference evidence="14 16" key="2">
    <citation type="submission" date="2019-12" db="EMBL/GenBank/DDBJ databases">
        <title>Chromosome-level assembly of the Caenorhabditis remanei genome.</title>
        <authorList>
            <person name="Teterina A.A."/>
            <person name="Willis J.H."/>
            <person name="Phillips P.C."/>
        </authorList>
    </citation>
    <scope>NUCLEOTIDE SEQUENCE [LARGE SCALE GENOMIC DNA]</scope>
    <source>
        <strain evidence="14 16">PX506</strain>
        <tissue evidence="14">Whole organism</tissue>
    </source>
</reference>
<evidence type="ECO:0000256" key="1">
    <source>
        <dbReference type="ARBA" id="ARBA00004123"/>
    </source>
</evidence>
<evidence type="ECO:0000256" key="2">
    <source>
        <dbReference type="ARBA" id="ARBA00011628"/>
    </source>
</evidence>
<dbReference type="GO" id="GO:0046983">
    <property type="term" value="F:protein dimerization activity"/>
    <property type="evidence" value="ECO:0007669"/>
    <property type="project" value="InterPro"/>
</dbReference>
<feature type="region of interest" description="Disordered" evidence="11">
    <location>
        <begin position="1"/>
        <end position="37"/>
    </location>
</feature>
<evidence type="ECO:0000256" key="8">
    <source>
        <dbReference type="ARBA" id="ARBA00031757"/>
    </source>
</evidence>
<dbReference type="CDD" id="cd07029">
    <property type="entry name" value="RNAP_I_III_AC19"/>
    <property type="match status" value="1"/>
</dbReference>
<keyword evidence="5" id="KW-0539">Nucleus</keyword>
<evidence type="ECO:0000256" key="9">
    <source>
        <dbReference type="ARBA" id="ARBA00067858"/>
    </source>
</evidence>
<keyword evidence="3" id="KW-0240">DNA-directed RNA polymerase</keyword>
<dbReference type="SUPFAM" id="SSF55257">
    <property type="entry name" value="RBP11-like subunits of RNA polymerase"/>
    <property type="match status" value="1"/>
</dbReference>
<dbReference type="InterPro" id="IPR008193">
    <property type="entry name" value="RNA_pol_Rpb11_13-16kDa_CS"/>
</dbReference>
<dbReference type="STRING" id="31234.E3LSB2"/>
<proteinExistence type="inferred from homology"/>
<dbReference type="InterPro" id="IPR009025">
    <property type="entry name" value="RBP11-like_dimer"/>
</dbReference>
<dbReference type="OrthoDB" id="510325at2759"/>
<dbReference type="OMA" id="MRIQMYD"/>
<dbReference type="PROSITE" id="PS01154">
    <property type="entry name" value="RNA_POL_L_13KD"/>
    <property type="match status" value="1"/>
</dbReference>